<proteinExistence type="predicted"/>
<feature type="compositionally biased region" description="Polar residues" evidence="1">
    <location>
        <begin position="21"/>
        <end position="38"/>
    </location>
</feature>
<dbReference type="RefSeq" id="WP_233698432.1">
    <property type="nucleotide sequence ID" value="NZ_JAJNBZ010000025.1"/>
</dbReference>
<gene>
    <name evidence="3" type="ORF">LQV63_23140</name>
</gene>
<feature type="compositionally biased region" description="Polar residues" evidence="1">
    <location>
        <begin position="55"/>
        <end position="64"/>
    </location>
</feature>
<keyword evidence="2" id="KW-0732">Signal</keyword>
<keyword evidence="4" id="KW-1185">Reference proteome</keyword>
<feature type="compositionally biased region" description="Low complexity" evidence="1">
    <location>
        <begin position="68"/>
        <end position="84"/>
    </location>
</feature>
<reference evidence="3 4" key="1">
    <citation type="submission" date="2021-11" db="EMBL/GenBank/DDBJ databases">
        <title>Draft genome sequence of Paenibacillus profundus YoMME, a new Gram-positive bacteria with exoelectrogenic properties.</title>
        <authorList>
            <person name="Hubenova Y."/>
            <person name="Hubenova E."/>
            <person name="Manasiev Y."/>
            <person name="Peykov S."/>
            <person name="Mitov M."/>
        </authorList>
    </citation>
    <scope>NUCLEOTIDE SEQUENCE [LARGE SCALE GENOMIC DNA]</scope>
    <source>
        <strain evidence="3 4">YoMME</strain>
    </source>
</reference>
<evidence type="ECO:0000256" key="2">
    <source>
        <dbReference type="SAM" id="SignalP"/>
    </source>
</evidence>
<feature type="region of interest" description="Disordered" evidence="1">
    <location>
        <begin position="21"/>
        <end position="90"/>
    </location>
</feature>
<dbReference type="Proteomes" id="UP001199916">
    <property type="component" value="Unassembled WGS sequence"/>
</dbReference>
<evidence type="ECO:0000313" key="3">
    <source>
        <dbReference type="EMBL" id="MCE5172181.1"/>
    </source>
</evidence>
<sequence length="90" mass="9111">MNIKRGLIALLLIASVSMAACSSATTPSPNETSPTQGETQDKAKQADSGTAGAEQPSTGSPNSDNVDDSSTPNQSSNQDDSSTQVGQGRL</sequence>
<dbReference type="PROSITE" id="PS51257">
    <property type="entry name" value="PROKAR_LIPOPROTEIN"/>
    <property type="match status" value="1"/>
</dbReference>
<evidence type="ECO:0000313" key="4">
    <source>
        <dbReference type="Proteomes" id="UP001199916"/>
    </source>
</evidence>
<feature type="signal peptide" evidence="2">
    <location>
        <begin position="1"/>
        <end position="19"/>
    </location>
</feature>
<organism evidence="3 4">
    <name type="scientific">Paenibacillus profundus</name>
    <dbReference type="NCBI Taxonomy" id="1173085"/>
    <lineage>
        <taxon>Bacteria</taxon>
        <taxon>Bacillati</taxon>
        <taxon>Bacillota</taxon>
        <taxon>Bacilli</taxon>
        <taxon>Bacillales</taxon>
        <taxon>Paenibacillaceae</taxon>
        <taxon>Paenibacillus</taxon>
    </lineage>
</organism>
<feature type="chain" id="PRO_5045051038" evidence="2">
    <location>
        <begin position="20"/>
        <end position="90"/>
    </location>
</feature>
<accession>A0ABS8YK46</accession>
<comment type="caution">
    <text evidence="3">The sequence shown here is derived from an EMBL/GenBank/DDBJ whole genome shotgun (WGS) entry which is preliminary data.</text>
</comment>
<evidence type="ECO:0000256" key="1">
    <source>
        <dbReference type="SAM" id="MobiDB-lite"/>
    </source>
</evidence>
<protein>
    <submittedName>
        <fullName evidence="3">Uncharacterized protein</fullName>
    </submittedName>
</protein>
<name>A0ABS8YK46_9BACL</name>
<dbReference type="EMBL" id="JAJNBZ010000025">
    <property type="protein sequence ID" value="MCE5172181.1"/>
    <property type="molecule type" value="Genomic_DNA"/>
</dbReference>